<comment type="caution">
    <text evidence="5">The sequence shown here is derived from an EMBL/GenBank/DDBJ whole genome shotgun (WGS) entry which is preliminary data.</text>
</comment>
<dbReference type="InterPro" id="IPR012328">
    <property type="entry name" value="Chalcone/stilbene_synt_C"/>
</dbReference>
<dbReference type="GO" id="GO:0030639">
    <property type="term" value="P:polyketide biosynthetic process"/>
    <property type="evidence" value="ECO:0007669"/>
    <property type="project" value="TreeGrafter"/>
</dbReference>
<evidence type="ECO:0000313" key="6">
    <source>
        <dbReference type="Proteomes" id="UP000254869"/>
    </source>
</evidence>
<dbReference type="Pfam" id="PF02797">
    <property type="entry name" value="Chal_sti_synt_C"/>
    <property type="match status" value="1"/>
</dbReference>
<dbReference type="Gene3D" id="3.40.47.10">
    <property type="match status" value="2"/>
</dbReference>
<feature type="domain" description="Chalcone/stilbene synthase C-terminal" evidence="4">
    <location>
        <begin position="102"/>
        <end position="235"/>
    </location>
</feature>
<evidence type="ECO:0000256" key="3">
    <source>
        <dbReference type="ARBA" id="ARBA00023315"/>
    </source>
</evidence>
<keyword evidence="6" id="KW-1185">Reference proteome</keyword>
<evidence type="ECO:0000313" key="5">
    <source>
        <dbReference type="EMBL" id="RDI59002.1"/>
    </source>
</evidence>
<reference evidence="5 6" key="1">
    <citation type="submission" date="2018-07" db="EMBL/GenBank/DDBJ databases">
        <title>Genomic Encyclopedia of Type Strains, Phase IV (KMG-IV): sequencing the most valuable type-strain genomes for metagenomic binning, comparative biology and taxonomic classification.</title>
        <authorList>
            <person name="Goeker M."/>
        </authorList>
    </citation>
    <scope>NUCLEOTIDE SEQUENCE [LARGE SCALE GENOMIC DNA]</scope>
    <source>
        <strain evidence="5 6">DSM 44290</strain>
    </source>
</reference>
<organism evidence="5 6">
    <name type="scientific">Nocardia pseudobrasiliensis</name>
    <dbReference type="NCBI Taxonomy" id="45979"/>
    <lineage>
        <taxon>Bacteria</taxon>
        <taxon>Bacillati</taxon>
        <taxon>Actinomycetota</taxon>
        <taxon>Actinomycetes</taxon>
        <taxon>Mycobacteriales</taxon>
        <taxon>Nocardiaceae</taxon>
        <taxon>Nocardia</taxon>
    </lineage>
</organism>
<dbReference type="SUPFAM" id="SSF53901">
    <property type="entry name" value="Thiolase-like"/>
    <property type="match status" value="2"/>
</dbReference>
<comment type="similarity">
    <text evidence="1">Belongs to the thiolase-like superfamily. Chalcone/stilbene synthases family.</text>
</comment>
<dbReference type="PANTHER" id="PTHR11877">
    <property type="entry name" value="HYDROXYMETHYLGLUTARYL-COA SYNTHASE"/>
    <property type="match status" value="1"/>
</dbReference>
<sequence length="242" mass="26297">MLARRADRNPLMFRSSGKVLPPGHPQVLIIAPAALAEAFHFLQAHPDAVVLTIAIELSSLSFQPGHHCLSDFISNAIFGDAAAATVAHRSTPHAKGFRILDSRQLLLPSTQDVISGRTSETGLHFRTDPSVRYTVSEAIPHVHAFLHDYGMSNDELTFCISHTGGPRIMDAVEHGLGLNPGTLDRSRDSMRDLGNTASVSIFDVLRRHHDTDPPHHHAPGLLIAFGPGFTTEVLLGLWHSEA</sequence>
<dbReference type="GO" id="GO:0016747">
    <property type="term" value="F:acyltransferase activity, transferring groups other than amino-acyl groups"/>
    <property type="evidence" value="ECO:0007669"/>
    <property type="project" value="InterPro"/>
</dbReference>
<evidence type="ECO:0000256" key="1">
    <source>
        <dbReference type="ARBA" id="ARBA00005531"/>
    </source>
</evidence>
<keyword evidence="2" id="KW-0808">Transferase</keyword>
<dbReference type="InterPro" id="IPR016039">
    <property type="entry name" value="Thiolase-like"/>
</dbReference>
<dbReference type="InterPro" id="IPR011141">
    <property type="entry name" value="Polyketide_synthase_type-III"/>
</dbReference>
<dbReference type="Proteomes" id="UP000254869">
    <property type="component" value="Unassembled WGS sequence"/>
</dbReference>
<proteinExistence type="inferred from homology"/>
<keyword evidence="3" id="KW-0012">Acyltransferase</keyword>
<dbReference type="EMBL" id="QQBC01000020">
    <property type="protein sequence ID" value="RDI59002.1"/>
    <property type="molecule type" value="Genomic_DNA"/>
</dbReference>
<evidence type="ECO:0000259" key="4">
    <source>
        <dbReference type="Pfam" id="PF02797"/>
    </source>
</evidence>
<gene>
    <name evidence="5" type="ORF">DFR76_1201</name>
</gene>
<name>A0A370HKA2_9NOCA</name>
<dbReference type="PANTHER" id="PTHR11877:SF99">
    <property type="entry name" value="1,3,6,8-TETRAHYDROXYNAPHTHALENE SYNTHASE"/>
    <property type="match status" value="1"/>
</dbReference>
<evidence type="ECO:0000256" key="2">
    <source>
        <dbReference type="ARBA" id="ARBA00022679"/>
    </source>
</evidence>
<dbReference type="STRING" id="1210086.GCA_001613105_07765"/>
<protein>
    <submittedName>
        <fullName evidence="5">Chalcone and stilbene synthase-like protein</fullName>
    </submittedName>
</protein>
<accession>A0A370HKA2</accession>
<dbReference type="AlphaFoldDB" id="A0A370HKA2"/>